<proteinExistence type="predicted"/>
<dbReference type="EMBL" id="JALKCH010000008">
    <property type="protein sequence ID" value="MCK0198027.1"/>
    <property type="molecule type" value="Genomic_DNA"/>
</dbReference>
<name>A0ABT0DDK0_9HYPH</name>
<evidence type="ECO:0000313" key="4">
    <source>
        <dbReference type="Proteomes" id="UP001203284"/>
    </source>
</evidence>
<sequence length="154" mass="16458">MRLSSALIACACLMPSIPALADQMDAQQARSFVVGRTFSYKCYEGTVGAGRILDDGSVAGTIQMRGQGTLRFVTLPAGTLITKGSTVCARMKGMMFEPCFDLEKTSEVSFRGNLSGFAKLACEFNRGGAGRARLASNRNKTSRPTTTAQVEARN</sequence>
<evidence type="ECO:0000313" key="3">
    <source>
        <dbReference type="EMBL" id="MCK0198027.1"/>
    </source>
</evidence>
<organism evidence="3 4">
    <name type="scientific">Ancylobacter crimeensis</name>
    <dbReference type="NCBI Taxonomy" id="2579147"/>
    <lineage>
        <taxon>Bacteria</taxon>
        <taxon>Pseudomonadati</taxon>
        <taxon>Pseudomonadota</taxon>
        <taxon>Alphaproteobacteria</taxon>
        <taxon>Hyphomicrobiales</taxon>
        <taxon>Xanthobacteraceae</taxon>
        <taxon>Ancylobacter</taxon>
    </lineage>
</organism>
<reference evidence="3 4" key="1">
    <citation type="submission" date="2022-04" db="EMBL/GenBank/DDBJ databases">
        <authorList>
            <person name="Grouzdev D.S."/>
            <person name="Pantiukh K.S."/>
            <person name="Krutkina M.S."/>
        </authorList>
    </citation>
    <scope>NUCLEOTIDE SEQUENCE [LARGE SCALE GENOMIC DNA]</scope>
    <source>
        <strain evidence="3 4">6x-1</strain>
    </source>
</reference>
<accession>A0ABT0DDK0</accession>
<feature type="region of interest" description="Disordered" evidence="1">
    <location>
        <begin position="133"/>
        <end position="154"/>
    </location>
</feature>
<keyword evidence="2" id="KW-0732">Signal</keyword>
<evidence type="ECO:0000256" key="1">
    <source>
        <dbReference type="SAM" id="MobiDB-lite"/>
    </source>
</evidence>
<feature type="chain" id="PRO_5046860320" evidence="2">
    <location>
        <begin position="22"/>
        <end position="154"/>
    </location>
</feature>
<feature type="compositionally biased region" description="Polar residues" evidence="1">
    <location>
        <begin position="136"/>
        <end position="154"/>
    </location>
</feature>
<gene>
    <name evidence="3" type="ORF">MWN34_14020</name>
</gene>
<protein>
    <submittedName>
        <fullName evidence="3">Uncharacterized protein</fullName>
    </submittedName>
</protein>
<dbReference type="RefSeq" id="WP_247029917.1">
    <property type="nucleotide sequence ID" value="NZ_JALKCH010000008.1"/>
</dbReference>
<comment type="caution">
    <text evidence="3">The sequence shown here is derived from an EMBL/GenBank/DDBJ whole genome shotgun (WGS) entry which is preliminary data.</text>
</comment>
<evidence type="ECO:0000256" key="2">
    <source>
        <dbReference type="SAM" id="SignalP"/>
    </source>
</evidence>
<keyword evidence="4" id="KW-1185">Reference proteome</keyword>
<dbReference type="Proteomes" id="UP001203284">
    <property type="component" value="Unassembled WGS sequence"/>
</dbReference>
<feature type="signal peptide" evidence="2">
    <location>
        <begin position="1"/>
        <end position="21"/>
    </location>
</feature>